<dbReference type="Gene3D" id="3.10.20.90">
    <property type="entry name" value="Phosphatidylinositol 3-kinase Catalytic Subunit, Chain A, domain 1"/>
    <property type="match status" value="1"/>
</dbReference>
<reference evidence="22 23" key="1">
    <citation type="submission" date="2019-07" db="EMBL/GenBank/DDBJ databases">
        <title>Draft genome assembly of a fouling barnacle, Amphibalanus amphitrite (Darwin, 1854): The first reference genome for Thecostraca.</title>
        <authorList>
            <person name="Kim W."/>
        </authorList>
    </citation>
    <scope>NUCLEOTIDE SEQUENCE [LARGE SCALE GENOMIC DNA]</scope>
    <source>
        <strain evidence="22">SNU_AA5</strain>
        <tissue evidence="22">Soma without cirri and trophi</tissue>
    </source>
</reference>
<evidence type="ECO:0000256" key="7">
    <source>
        <dbReference type="ARBA" id="ARBA00022553"/>
    </source>
</evidence>
<evidence type="ECO:0000256" key="6">
    <source>
        <dbReference type="ARBA" id="ARBA00022490"/>
    </source>
</evidence>
<dbReference type="OrthoDB" id="447953at2759"/>
<dbReference type="PANTHER" id="PTHR13222:SF1">
    <property type="entry name" value="RB1-INDUCIBLE COILED-COIL PROTEIN 1"/>
    <property type="match status" value="1"/>
</dbReference>
<dbReference type="GO" id="GO:0034727">
    <property type="term" value="P:piecemeal microautophagy of the nucleus"/>
    <property type="evidence" value="ECO:0007669"/>
    <property type="project" value="TreeGrafter"/>
</dbReference>
<evidence type="ECO:0000256" key="13">
    <source>
        <dbReference type="ARBA" id="ARBA00023228"/>
    </source>
</evidence>
<dbReference type="Pfam" id="PF10377">
    <property type="entry name" value="ATG11"/>
    <property type="match status" value="1"/>
</dbReference>
<keyword evidence="10" id="KW-0805">Transcription regulation</keyword>
<evidence type="ECO:0000256" key="11">
    <source>
        <dbReference type="ARBA" id="ARBA00023054"/>
    </source>
</evidence>
<dbReference type="PANTHER" id="PTHR13222">
    <property type="entry name" value="RB1-INDUCIBLE COILED-COIL"/>
    <property type="match status" value="1"/>
</dbReference>
<evidence type="ECO:0000256" key="18">
    <source>
        <dbReference type="ARBA" id="ARBA00080154"/>
    </source>
</evidence>
<comment type="subcellular location">
    <subcellularLocation>
        <location evidence="4">Cytoplasm</location>
        <location evidence="4">Cytosol</location>
    </subcellularLocation>
    <subcellularLocation>
        <location evidence="3">Lysosome</location>
    </subcellularLocation>
    <subcellularLocation>
        <location evidence="1">Nucleus</location>
    </subcellularLocation>
    <subcellularLocation>
        <location evidence="2">Preautophagosomal structure</location>
    </subcellularLocation>
</comment>
<evidence type="ECO:0000313" key="23">
    <source>
        <dbReference type="Proteomes" id="UP000440578"/>
    </source>
</evidence>
<keyword evidence="5" id="KW-0813">Transport</keyword>
<keyword evidence="7" id="KW-0597">Phosphoprotein</keyword>
<dbReference type="Proteomes" id="UP000440578">
    <property type="component" value="Unassembled WGS sequence"/>
</dbReference>
<feature type="region of interest" description="Disordered" evidence="20">
    <location>
        <begin position="791"/>
        <end position="831"/>
    </location>
</feature>
<evidence type="ECO:0000256" key="12">
    <source>
        <dbReference type="ARBA" id="ARBA00023163"/>
    </source>
</evidence>
<dbReference type="GO" id="GO:0005634">
    <property type="term" value="C:nucleus"/>
    <property type="evidence" value="ECO:0007669"/>
    <property type="project" value="UniProtKB-SubCell"/>
</dbReference>
<keyword evidence="15" id="KW-0131">Cell cycle</keyword>
<dbReference type="InterPro" id="IPR019460">
    <property type="entry name" value="Atg11_C"/>
</dbReference>
<dbReference type="GO" id="GO:0008285">
    <property type="term" value="P:negative regulation of cell population proliferation"/>
    <property type="evidence" value="ECO:0007669"/>
    <property type="project" value="UniProtKB-ARBA"/>
</dbReference>
<dbReference type="GO" id="GO:0000422">
    <property type="term" value="P:autophagy of mitochondrion"/>
    <property type="evidence" value="ECO:0007669"/>
    <property type="project" value="TreeGrafter"/>
</dbReference>
<keyword evidence="13" id="KW-0458">Lysosome</keyword>
<dbReference type="InterPro" id="IPR000626">
    <property type="entry name" value="Ubiquitin-like_dom"/>
</dbReference>
<dbReference type="GO" id="GO:0061723">
    <property type="term" value="P:glycophagy"/>
    <property type="evidence" value="ECO:0007669"/>
    <property type="project" value="TreeGrafter"/>
</dbReference>
<keyword evidence="11 19" id="KW-0175">Coiled coil</keyword>
<feature type="compositionally biased region" description="Basic and acidic residues" evidence="20">
    <location>
        <begin position="816"/>
        <end position="831"/>
    </location>
</feature>
<gene>
    <name evidence="22" type="primary">RB1CC1_1</name>
    <name evidence="22" type="ORF">FJT64_012678</name>
</gene>
<evidence type="ECO:0000256" key="8">
    <source>
        <dbReference type="ARBA" id="ARBA00022927"/>
    </source>
</evidence>
<evidence type="ECO:0000313" key="22">
    <source>
        <dbReference type="EMBL" id="KAF0288998.1"/>
    </source>
</evidence>
<dbReference type="GO" id="GO:0005829">
    <property type="term" value="C:cytosol"/>
    <property type="evidence" value="ECO:0007669"/>
    <property type="project" value="UniProtKB-SubCell"/>
</dbReference>
<dbReference type="GO" id="GO:0015031">
    <property type="term" value="P:protein transport"/>
    <property type="evidence" value="ECO:0007669"/>
    <property type="project" value="UniProtKB-KW"/>
</dbReference>
<dbReference type="PROSITE" id="PS50053">
    <property type="entry name" value="UBIQUITIN_2"/>
    <property type="match status" value="1"/>
</dbReference>
<dbReference type="GO" id="GO:0000045">
    <property type="term" value="P:autophagosome assembly"/>
    <property type="evidence" value="ECO:0007669"/>
    <property type="project" value="InterPro"/>
</dbReference>
<keyword evidence="9" id="KW-0072">Autophagy</keyword>
<dbReference type="Pfam" id="PF04108">
    <property type="entry name" value="ATG17_like"/>
    <property type="match status" value="1"/>
</dbReference>
<dbReference type="InterPro" id="IPR029071">
    <property type="entry name" value="Ubiquitin-like_domsf"/>
</dbReference>
<sequence length="1063" mass="117920">MLYVFLVNTGHTLTFDMQLAMQTVAVLKSKIAESSRIPPDKQVLLISGGEWLDSEARVGSYSAGTDTSPIFLFSKQGEPPQLMPPTDTMQTSDEIEDQVAGSLTLPPSYSTVVSRSQLAQQIFEQGKEQVRQCDQLIHEQHMQQQGWSAVVANTDDTSQQLENTGVSFTSQFEKYLTERPAHYELVAAFEADLQLLARIPMLAELGGSLSSGPIPEGTSLLDWISTHDTGRLEDVCEGAETGLEQLNPDLLQKMTTELRQLLDPAVNAEMTEIRGLEERLMRLDELRHRAQTTVSEQKELAKAFIQNQARASCVNDPSVLPDLCASHCTQLQVMLEKHKVLVDARRRCAKAKEELSSNIHARLAWVISVQRRMNELTGTLLLNSERLKKLREQLAILATLHQAPTLYLTAVAEVVRRRQFTGRFLEWAGTIAGHAAAVHTAETAARARFAATFRSHFFRSVFPGLEQVPPPFAAVCPTDYDARLPVLGDQHVQWLREAVPELAHLLDVPEERPPLPLPGAAVSAPPHHGPAVQELRDGLRAVAKAVNKEVVQFGDALGDAGDRLARAVAAVAAAERQRAEELRQRVQSLEEQLAAQISEREAEQAAAGAAHEQTVRQLTLEQTVELERAEERVSRLEQELEEQRVTAGRLRAQLDAGSDRERIVAILEASFQERERKAVEACADRLRAEQEVERRAAKEAHDAQLQRHTDEQRTKLILEWKEVSEKQKREIEERAARHVADLQAEQARQAERQAAQAVAEKQAAVQAVTDRLRAEHRAEVQALRSRFRMMTSNLGSPSDGSSENLPVGSPPSEGGARQRTDSGRRLPTLAERDSLLEQLRSARRDVLSAARAHPSAELQRAAERLADGETRLLQAETAALAEPAGGSEPGLDAQSVRRLQRDNERLRMQLSRSTSGLLERGQVSIMSCNDGDLVLIVWDADRMHYRVYQEASFLFFVHADCLEALGLQQQQQQQQPRRQYAVAEVVSHEFCQARKEGNRYRVPRGTRFYRVRVKPWTRPASSGSAAAAAGAGSSSSAVSDLSASTRRLSLRSAESVESHEAAS</sequence>
<dbReference type="GO" id="GO:0034045">
    <property type="term" value="C:phagophore assembly site membrane"/>
    <property type="evidence" value="ECO:0007669"/>
    <property type="project" value="TreeGrafter"/>
</dbReference>
<dbReference type="GO" id="GO:0060090">
    <property type="term" value="F:molecular adaptor activity"/>
    <property type="evidence" value="ECO:0007669"/>
    <property type="project" value="TreeGrafter"/>
</dbReference>
<proteinExistence type="predicted"/>
<feature type="coiled-coil region" evidence="19">
    <location>
        <begin position="266"/>
        <end position="293"/>
    </location>
</feature>
<protein>
    <recommendedName>
        <fullName evidence="17">RB1-inducible coiled-coil protein 1</fullName>
    </recommendedName>
    <alternativeName>
        <fullName evidence="18">FAK family kinase-interacting protein of 200 kDa</fullName>
    </alternativeName>
</protein>
<keyword evidence="8" id="KW-0653">Protein transport</keyword>
<evidence type="ECO:0000256" key="15">
    <source>
        <dbReference type="ARBA" id="ARBA00023306"/>
    </source>
</evidence>
<dbReference type="InterPro" id="IPR040040">
    <property type="entry name" value="ATG11"/>
</dbReference>
<dbReference type="GO" id="GO:0005764">
    <property type="term" value="C:lysosome"/>
    <property type="evidence" value="ECO:0007669"/>
    <property type="project" value="UniProtKB-SubCell"/>
</dbReference>
<feature type="compositionally biased region" description="Polar residues" evidence="20">
    <location>
        <begin position="791"/>
        <end position="804"/>
    </location>
</feature>
<dbReference type="GO" id="GO:0031090">
    <property type="term" value="C:organelle membrane"/>
    <property type="evidence" value="ECO:0007669"/>
    <property type="project" value="UniProtKB-ARBA"/>
</dbReference>
<dbReference type="EMBL" id="VIIS01002068">
    <property type="protein sequence ID" value="KAF0288998.1"/>
    <property type="molecule type" value="Genomic_DNA"/>
</dbReference>
<evidence type="ECO:0000256" key="4">
    <source>
        <dbReference type="ARBA" id="ARBA00004514"/>
    </source>
</evidence>
<keyword evidence="23" id="KW-1185">Reference proteome</keyword>
<feature type="domain" description="Ubiquitin-like" evidence="21">
    <location>
        <begin position="22"/>
        <end position="78"/>
    </location>
</feature>
<evidence type="ECO:0000256" key="2">
    <source>
        <dbReference type="ARBA" id="ARBA00004329"/>
    </source>
</evidence>
<dbReference type="GO" id="GO:0019901">
    <property type="term" value="F:protein kinase binding"/>
    <property type="evidence" value="ECO:0007669"/>
    <property type="project" value="UniProtKB-ARBA"/>
</dbReference>
<evidence type="ECO:0000256" key="9">
    <source>
        <dbReference type="ARBA" id="ARBA00023006"/>
    </source>
</evidence>
<evidence type="ECO:0000256" key="16">
    <source>
        <dbReference type="ARBA" id="ARBA00053494"/>
    </source>
</evidence>
<evidence type="ECO:0000256" key="10">
    <source>
        <dbReference type="ARBA" id="ARBA00023015"/>
    </source>
</evidence>
<keyword evidence="6" id="KW-0963">Cytoplasm</keyword>
<keyword evidence="14" id="KW-0539">Nucleus</keyword>
<dbReference type="GO" id="GO:0061709">
    <property type="term" value="P:reticulophagy"/>
    <property type="evidence" value="ECO:0007669"/>
    <property type="project" value="TreeGrafter"/>
</dbReference>
<organism evidence="22 23">
    <name type="scientific">Amphibalanus amphitrite</name>
    <name type="common">Striped barnacle</name>
    <name type="synonym">Balanus amphitrite</name>
    <dbReference type="NCBI Taxonomy" id="1232801"/>
    <lineage>
        <taxon>Eukaryota</taxon>
        <taxon>Metazoa</taxon>
        <taxon>Ecdysozoa</taxon>
        <taxon>Arthropoda</taxon>
        <taxon>Crustacea</taxon>
        <taxon>Multicrustacea</taxon>
        <taxon>Cirripedia</taxon>
        <taxon>Thoracica</taxon>
        <taxon>Thoracicalcarea</taxon>
        <taxon>Balanomorpha</taxon>
        <taxon>Balanoidea</taxon>
        <taxon>Balanidae</taxon>
        <taxon>Amphibalaninae</taxon>
        <taxon>Amphibalanus</taxon>
    </lineage>
</organism>
<evidence type="ECO:0000256" key="5">
    <source>
        <dbReference type="ARBA" id="ARBA00022448"/>
    </source>
</evidence>
<evidence type="ECO:0000256" key="1">
    <source>
        <dbReference type="ARBA" id="ARBA00004123"/>
    </source>
</evidence>
<evidence type="ECO:0000256" key="14">
    <source>
        <dbReference type="ARBA" id="ARBA00023242"/>
    </source>
</evidence>
<dbReference type="CDD" id="cd17060">
    <property type="entry name" value="Ubl_RB1CC1"/>
    <property type="match status" value="1"/>
</dbReference>
<dbReference type="FunFam" id="3.10.20.90:FF:000049">
    <property type="entry name" value="RB1-inducible coiled-coil protein 1 isoform X1"/>
    <property type="match status" value="1"/>
</dbReference>
<accession>A0A6A4VF46</accession>
<evidence type="ECO:0000256" key="3">
    <source>
        <dbReference type="ARBA" id="ARBA00004371"/>
    </source>
</evidence>
<dbReference type="GO" id="GO:1990316">
    <property type="term" value="C:Atg1/ULK1 kinase complex"/>
    <property type="evidence" value="ECO:0007669"/>
    <property type="project" value="TreeGrafter"/>
</dbReference>
<evidence type="ECO:0000256" key="20">
    <source>
        <dbReference type="SAM" id="MobiDB-lite"/>
    </source>
</evidence>
<name>A0A6A4VF46_AMPAM</name>
<feature type="coiled-coil region" evidence="19">
    <location>
        <begin position="564"/>
        <end position="653"/>
    </location>
</feature>
<dbReference type="SUPFAM" id="SSF54236">
    <property type="entry name" value="Ubiquitin-like"/>
    <property type="match status" value="1"/>
</dbReference>
<evidence type="ECO:0000256" key="17">
    <source>
        <dbReference type="ARBA" id="ARBA00069790"/>
    </source>
</evidence>
<dbReference type="GO" id="GO:0034517">
    <property type="term" value="P:ribophagy"/>
    <property type="evidence" value="ECO:0007669"/>
    <property type="project" value="TreeGrafter"/>
</dbReference>
<evidence type="ECO:0000259" key="21">
    <source>
        <dbReference type="PROSITE" id="PS50053"/>
    </source>
</evidence>
<dbReference type="InterPro" id="IPR045326">
    <property type="entry name" value="ATG17-like_dom"/>
</dbReference>
<feature type="region of interest" description="Disordered" evidence="20">
    <location>
        <begin position="1020"/>
        <end position="1040"/>
    </location>
</feature>
<comment type="function">
    <text evidence="16">Involved in autophagy. Regulates early events but also late events of autophagosome formation through direct interaction with Atg16L1. Required for the formation of the autophagosome-like double-membrane structure that surrounds the Salmonella-containing vacuole (SCV) during S.typhimurium infection and subsequent xenophagy. Involved in repair of DNA damage caused by ionizing radiation, which subsequently improves cell survival by decreasing apoptosis. Inhibits PTK2/FAK1 and PTK2B/PYK2 kinase activity, affecting their downstream signaling pathways. Plays a role as a modulator of TGF-beta-signaling by restricting substrate specificity of RNF111. Functions as a DNA-binding transcription factor. Is a potent regulator of the RB1 pathway through induction of RB1 expression. Plays a crucial role in muscular differentiation. Plays an indispensable role in fetal hematopoiesis and in the regulation of neuronal homeostasis.</text>
</comment>
<dbReference type="PROSITE" id="PS00299">
    <property type="entry name" value="UBIQUITIN_1"/>
    <property type="match status" value="1"/>
</dbReference>
<comment type="caution">
    <text evidence="22">The sequence shown here is derived from an EMBL/GenBank/DDBJ whole genome shotgun (WGS) entry which is preliminary data.</text>
</comment>
<feature type="coiled-coil region" evidence="19">
    <location>
        <begin position="728"/>
        <end position="767"/>
    </location>
</feature>
<dbReference type="InterPro" id="IPR019954">
    <property type="entry name" value="Ubiquitin_CS"/>
</dbReference>
<evidence type="ECO:0000256" key="19">
    <source>
        <dbReference type="SAM" id="Coils"/>
    </source>
</evidence>
<keyword evidence="12" id="KW-0804">Transcription</keyword>
<dbReference type="AlphaFoldDB" id="A0A6A4VF46"/>